<organism evidence="1 2">
    <name type="scientific">Streptomyces tateyamensis</name>
    <dbReference type="NCBI Taxonomy" id="565073"/>
    <lineage>
        <taxon>Bacteria</taxon>
        <taxon>Bacillati</taxon>
        <taxon>Actinomycetota</taxon>
        <taxon>Actinomycetes</taxon>
        <taxon>Kitasatosporales</taxon>
        <taxon>Streptomycetaceae</taxon>
        <taxon>Streptomyces</taxon>
    </lineage>
</organism>
<comment type="caution">
    <text evidence="1">The sequence shown here is derived from an EMBL/GenBank/DDBJ whole genome shotgun (WGS) entry which is preliminary data.</text>
</comment>
<name>A0A2V4PG57_9ACTN</name>
<reference evidence="1 2" key="1">
    <citation type="submission" date="2018-03" db="EMBL/GenBank/DDBJ databases">
        <title>Bioinformatic expansion and discovery of thiopeptide antibiotics.</title>
        <authorList>
            <person name="Schwalen C.J."/>
            <person name="Hudson G.A."/>
            <person name="Mitchell D.A."/>
        </authorList>
    </citation>
    <scope>NUCLEOTIDE SEQUENCE [LARGE SCALE GENOMIC DNA]</scope>
    <source>
        <strain evidence="1 2">ATCC 21389</strain>
    </source>
</reference>
<accession>A0A2V4PG57</accession>
<protein>
    <submittedName>
        <fullName evidence="1">Uncharacterized protein</fullName>
    </submittedName>
</protein>
<gene>
    <name evidence="1" type="ORF">C7C46_10020</name>
</gene>
<dbReference type="Proteomes" id="UP000248039">
    <property type="component" value="Unassembled WGS sequence"/>
</dbReference>
<proteinExistence type="predicted"/>
<evidence type="ECO:0000313" key="1">
    <source>
        <dbReference type="EMBL" id="PYC82682.1"/>
    </source>
</evidence>
<keyword evidence="2" id="KW-1185">Reference proteome</keyword>
<sequence length="192" mass="19587">MVMAKARTVTSHWLVRRIALAIVGVALTIGGVTTAAAASGAQPSAKDTPTAAPHTCTTQQCKDDAKAARAAQFPPARPIAPGTALMTQDAALAAARRHAENPAGGKLSPALASGLPAVAVKMTISQFDQLQHIGADNDIAPDRSVWVVTVHGSMTTDALPGRPPVTDNVYTDVIDAATGTLVIEAIGVEAVK</sequence>
<dbReference type="EMBL" id="PYBW01000030">
    <property type="protein sequence ID" value="PYC82682.1"/>
    <property type="molecule type" value="Genomic_DNA"/>
</dbReference>
<evidence type="ECO:0000313" key="2">
    <source>
        <dbReference type="Proteomes" id="UP000248039"/>
    </source>
</evidence>
<dbReference type="AlphaFoldDB" id="A0A2V4PG57"/>